<protein>
    <recommendedName>
        <fullName evidence="10">Glycosyltransferase 2-like domain-containing protein</fullName>
    </recommendedName>
</protein>
<evidence type="ECO:0000256" key="4">
    <source>
        <dbReference type="ARBA" id="ARBA00022679"/>
    </source>
</evidence>
<evidence type="ECO:0000256" key="1">
    <source>
        <dbReference type="ARBA" id="ARBA00004651"/>
    </source>
</evidence>
<dbReference type="Pfam" id="PF00535">
    <property type="entry name" value="Glycos_transf_2"/>
    <property type="match status" value="1"/>
</dbReference>
<keyword evidence="6 9" id="KW-1133">Transmembrane helix</keyword>
<keyword evidence="2" id="KW-1003">Cell membrane</keyword>
<dbReference type="PANTHER" id="PTHR48090:SF1">
    <property type="entry name" value="PROPHAGE BACTOPRENOL GLUCOSYL TRANSFERASE HOMOLOG"/>
    <property type="match status" value="1"/>
</dbReference>
<dbReference type="EMBL" id="FWFP01000017">
    <property type="protein sequence ID" value="SLN75815.1"/>
    <property type="molecule type" value="Genomic_DNA"/>
</dbReference>
<dbReference type="CDD" id="cd04187">
    <property type="entry name" value="DPM1_like_bac"/>
    <property type="match status" value="1"/>
</dbReference>
<feature type="domain" description="Glycosyltransferase 2-like" evidence="10">
    <location>
        <begin position="27"/>
        <end position="187"/>
    </location>
</feature>
<feature type="transmembrane region" description="Helical" evidence="9">
    <location>
        <begin position="284"/>
        <end position="309"/>
    </location>
</feature>
<keyword evidence="12" id="KW-1185">Reference proteome</keyword>
<evidence type="ECO:0000256" key="5">
    <source>
        <dbReference type="ARBA" id="ARBA00022692"/>
    </source>
</evidence>
<dbReference type="FunFam" id="3.90.550.10:FF:000079">
    <property type="entry name" value="Probable glycosyl transferase"/>
    <property type="match status" value="1"/>
</dbReference>
<comment type="subcellular location">
    <subcellularLocation>
        <location evidence="1">Cell membrane</location>
        <topology evidence="1">Multi-pass membrane protein</topology>
    </subcellularLocation>
</comment>
<evidence type="ECO:0000256" key="3">
    <source>
        <dbReference type="ARBA" id="ARBA00022676"/>
    </source>
</evidence>
<dbReference type="RefSeq" id="WP_200818619.1">
    <property type="nucleotide sequence ID" value="NZ_FWFP01000017.1"/>
</dbReference>
<feature type="transmembrane region" description="Helical" evidence="9">
    <location>
        <begin position="251"/>
        <end position="272"/>
    </location>
</feature>
<keyword evidence="3" id="KW-0328">Glycosyltransferase</keyword>
<evidence type="ECO:0000256" key="7">
    <source>
        <dbReference type="ARBA" id="ARBA00023136"/>
    </source>
</evidence>
<dbReference type="InterPro" id="IPR029044">
    <property type="entry name" value="Nucleotide-diphossugar_trans"/>
</dbReference>
<name>A0A1X7AC22_9RHOB</name>
<dbReference type="GO" id="GO:0005886">
    <property type="term" value="C:plasma membrane"/>
    <property type="evidence" value="ECO:0007669"/>
    <property type="project" value="UniProtKB-SubCell"/>
</dbReference>
<accession>A0A1X7AC22</accession>
<dbReference type="SUPFAM" id="SSF53448">
    <property type="entry name" value="Nucleotide-diphospho-sugar transferases"/>
    <property type="match status" value="1"/>
</dbReference>
<evidence type="ECO:0000256" key="6">
    <source>
        <dbReference type="ARBA" id="ARBA00022989"/>
    </source>
</evidence>
<evidence type="ECO:0000259" key="10">
    <source>
        <dbReference type="Pfam" id="PF00535"/>
    </source>
</evidence>
<dbReference type="PANTHER" id="PTHR48090">
    <property type="entry name" value="UNDECAPRENYL-PHOSPHATE 4-DEOXY-4-FORMAMIDO-L-ARABINOSE TRANSFERASE-RELATED"/>
    <property type="match status" value="1"/>
</dbReference>
<proteinExistence type="inferred from homology"/>
<comment type="similarity">
    <text evidence="8">Belongs to the glycosyltransferase 2 family. GtrB subfamily.</text>
</comment>
<gene>
    <name evidence="11" type="ORF">RUM8411_04266</name>
</gene>
<dbReference type="AlphaFoldDB" id="A0A1X7AC22"/>
<evidence type="ECO:0000256" key="2">
    <source>
        <dbReference type="ARBA" id="ARBA00022475"/>
    </source>
</evidence>
<dbReference type="InterPro" id="IPR001173">
    <property type="entry name" value="Glyco_trans_2-like"/>
</dbReference>
<sequence>MMDTAISGLNDRRGALNPGRPKSPVISVVVPCFNEEEVILHTHKRLAAVLSDAGLDFEIIYVDDGSSDQTALYLRDIQEQSENIGVIRLSRNFGHQVAATAGLDYAGGDAVVLIDADLQDPPEMIPQMVEKWKEGYDVVYGVRTSREGESSFKLWTARAFYRLINTLSEVPLPLDAGDFRLIDRRAVGALRQMRERHRLLRAMTTWVGFHQTALPYERSKRFAGTSKYPLRKMIALALDGIVSFSVIPLRLISFVGLILSLLALVGIIYAVTARLMTDSWVPGWTLLFISSLMIGGLQFIFLGIMGEYIGRIYGEAKQRPLFLVLEVLGPQQFRDRQQSTIPEEVSL</sequence>
<keyword evidence="5 9" id="KW-0812">Transmembrane</keyword>
<evidence type="ECO:0000313" key="11">
    <source>
        <dbReference type="EMBL" id="SLN75815.1"/>
    </source>
</evidence>
<organism evidence="11 12">
    <name type="scientific">Ruegeria meonggei</name>
    <dbReference type="NCBI Taxonomy" id="1446476"/>
    <lineage>
        <taxon>Bacteria</taxon>
        <taxon>Pseudomonadati</taxon>
        <taxon>Pseudomonadota</taxon>
        <taxon>Alphaproteobacteria</taxon>
        <taxon>Rhodobacterales</taxon>
        <taxon>Roseobacteraceae</taxon>
        <taxon>Ruegeria</taxon>
    </lineage>
</organism>
<evidence type="ECO:0000256" key="8">
    <source>
        <dbReference type="ARBA" id="ARBA00038152"/>
    </source>
</evidence>
<dbReference type="Proteomes" id="UP000193778">
    <property type="component" value="Unassembled WGS sequence"/>
</dbReference>
<evidence type="ECO:0000313" key="12">
    <source>
        <dbReference type="Proteomes" id="UP000193778"/>
    </source>
</evidence>
<evidence type="ECO:0000256" key="9">
    <source>
        <dbReference type="SAM" id="Phobius"/>
    </source>
</evidence>
<dbReference type="Gene3D" id="3.90.550.10">
    <property type="entry name" value="Spore Coat Polysaccharide Biosynthesis Protein SpsA, Chain A"/>
    <property type="match status" value="1"/>
</dbReference>
<dbReference type="InterPro" id="IPR050256">
    <property type="entry name" value="Glycosyltransferase_2"/>
</dbReference>
<dbReference type="GO" id="GO:0016757">
    <property type="term" value="F:glycosyltransferase activity"/>
    <property type="evidence" value="ECO:0007669"/>
    <property type="project" value="UniProtKB-KW"/>
</dbReference>
<keyword evidence="7 9" id="KW-0472">Membrane</keyword>
<reference evidence="12" key="1">
    <citation type="submission" date="2017-03" db="EMBL/GenBank/DDBJ databases">
        <authorList>
            <person name="Rodrigo-Torres L."/>
            <person name="Arahal R.D."/>
            <person name="Lucena T."/>
        </authorList>
    </citation>
    <scope>NUCLEOTIDE SEQUENCE [LARGE SCALE GENOMIC DNA]</scope>
    <source>
        <strain evidence="12">CECT 8411</strain>
    </source>
</reference>
<keyword evidence="4" id="KW-0808">Transferase</keyword>